<evidence type="ECO:0000313" key="17">
    <source>
        <dbReference type="Proteomes" id="UP000095255"/>
    </source>
</evidence>
<protein>
    <recommendedName>
        <fullName evidence="4 13">Threonylcarbamoyl-AMP synthase</fullName>
        <shortName evidence="13">TC-AMP synthase</shortName>
        <ecNumber evidence="3 13">2.7.7.87</ecNumber>
    </recommendedName>
    <alternativeName>
        <fullName evidence="11 13">L-threonylcarbamoyladenylate synthase</fullName>
    </alternativeName>
</protein>
<dbReference type="RefSeq" id="WP_069702256.1">
    <property type="nucleotide sequence ID" value="NZ_MJAT01000022.1"/>
</dbReference>
<keyword evidence="7 13" id="KW-0819">tRNA processing</keyword>
<feature type="binding site" evidence="14">
    <location>
        <position position="155"/>
    </location>
    <ligand>
        <name>L-threonine</name>
        <dbReference type="ChEBI" id="CHEBI:57926"/>
    </ligand>
</feature>
<dbReference type="Gene3D" id="3.40.50.11030">
    <property type="entry name" value="Threonylcarbamoyl-AMP synthase, C-terminal domain"/>
    <property type="match status" value="1"/>
</dbReference>
<feature type="binding site" evidence="14">
    <location>
        <position position="43"/>
    </location>
    <ligand>
        <name>L-threonine</name>
        <dbReference type="ChEBI" id="CHEBI:57926"/>
    </ligand>
</feature>
<dbReference type="GO" id="GO:0003725">
    <property type="term" value="F:double-stranded RNA binding"/>
    <property type="evidence" value="ECO:0007669"/>
    <property type="project" value="UniProtKB-UniRule"/>
</dbReference>
<feature type="binding site" evidence="14">
    <location>
        <position position="195"/>
    </location>
    <ligand>
        <name>L-threonine</name>
        <dbReference type="ChEBI" id="CHEBI:57926"/>
    </ligand>
</feature>
<dbReference type="InterPro" id="IPR005145">
    <property type="entry name" value="Sua5_C"/>
</dbReference>
<feature type="binding site" evidence="14">
    <location>
        <position position="131"/>
    </location>
    <ligand>
        <name>ATP</name>
        <dbReference type="ChEBI" id="CHEBI:30616"/>
    </ligand>
</feature>
<dbReference type="InterPro" id="IPR038385">
    <property type="entry name" value="Sua5/YwlC_C"/>
</dbReference>
<dbReference type="OrthoDB" id="9814580at2"/>
<feature type="binding site" evidence="14">
    <location>
        <position position="70"/>
    </location>
    <ligand>
        <name>ATP</name>
        <dbReference type="ChEBI" id="CHEBI:30616"/>
    </ligand>
</feature>
<evidence type="ECO:0000256" key="10">
    <source>
        <dbReference type="ARBA" id="ARBA00022840"/>
    </source>
</evidence>
<feature type="domain" description="YrdC-like" evidence="15">
    <location>
        <begin position="21"/>
        <end position="213"/>
    </location>
</feature>
<dbReference type="Gene3D" id="3.90.870.10">
    <property type="entry name" value="DHBP synthase"/>
    <property type="match status" value="1"/>
</dbReference>
<dbReference type="PANTHER" id="PTHR17490:SF16">
    <property type="entry name" value="THREONYLCARBAMOYL-AMP SYNTHASE"/>
    <property type="match status" value="1"/>
</dbReference>
<sequence length="363" mass="39472">MNIKTQLVYIDSDSLDSNQNQVKVQQAAELLCLGQVVAFPTETVYGLGANAFDYTAVQRIFEAKGRPSDNPLIVHVKDIQDIDAFVNHSRMDTNMWDKLMKLAKAFWPGPLTCILPANDALALNVTAGLDTVGIRVPNHPVALALLEQCNLPIAAPSANVSGKPSPTKAEHVYHDLQGRIPVILDGGETGVGVESTVLDLTTDIPMVLRPGGASLESLRECIGQVEVDIAIESMHHAPKSPGMKYTHYSPDGDVAVFLTDSAHIVVQTIRTLPQDATVGLICSKATYQEYFDGLFNPHDGSHSITFLRVHENDSVQIASSLYHWLRELDQLQVEHIFIEEVCGSGLGYAIMNRIVKASGGNVL</sequence>
<proteinExistence type="inferred from homology"/>
<dbReference type="PANTHER" id="PTHR17490">
    <property type="entry name" value="SUA5"/>
    <property type="match status" value="1"/>
</dbReference>
<dbReference type="GO" id="GO:0006450">
    <property type="term" value="P:regulation of translational fidelity"/>
    <property type="evidence" value="ECO:0007669"/>
    <property type="project" value="TreeGrafter"/>
</dbReference>
<evidence type="ECO:0000256" key="4">
    <source>
        <dbReference type="ARBA" id="ARBA00015492"/>
    </source>
</evidence>
<dbReference type="FunFam" id="3.90.870.10:FF:000008">
    <property type="entry name" value="Threonylcarbamoyl-AMP synthase"/>
    <property type="match status" value="1"/>
</dbReference>
<dbReference type="EMBL" id="MJAT01000022">
    <property type="protein sequence ID" value="OEH85429.1"/>
    <property type="molecule type" value="Genomic_DNA"/>
</dbReference>
<evidence type="ECO:0000256" key="6">
    <source>
        <dbReference type="ARBA" id="ARBA00022679"/>
    </source>
</evidence>
<evidence type="ECO:0000256" key="1">
    <source>
        <dbReference type="ARBA" id="ARBA00004496"/>
    </source>
</evidence>
<keyword evidence="17" id="KW-1185">Reference proteome</keyword>
<comment type="catalytic activity">
    <reaction evidence="12 13">
        <text>L-threonine + hydrogencarbonate + ATP = L-threonylcarbamoyladenylate + diphosphate + H2O</text>
        <dbReference type="Rhea" id="RHEA:36407"/>
        <dbReference type="ChEBI" id="CHEBI:15377"/>
        <dbReference type="ChEBI" id="CHEBI:17544"/>
        <dbReference type="ChEBI" id="CHEBI:30616"/>
        <dbReference type="ChEBI" id="CHEBI:33019"/>
        <dbReference type="ChEBI" id="CHEBI:57926"/>
        <dbReference type="ChEBI" id="CHEBI:73682"/>
        <dbReference type="EC" id="2.7.7.87"/>
    </reaction>
</comment>
<keyword evidence="9 13" id="KW-0547">Nucleotide-binding</keyword>
<dbReference type="InterPro" id="IPR017945">
    <property type="entry name" value="DHBP_synth_RibB-like_a/b_dom"/>
</dbReference>
<organism evidence="16 17">
    <name type="scientific">Desulfuribacillus stibiiarsenatis</name>
    <dbReference type="NCBI Taxonomy" id="1390249"/>
    <lineage>
        <taxon>Bacteria</taxon>
        <taxon>Bacillati</taxon>
        <taxon>Bacillota</taxon>
        <taxon>Desulfuribacillia</taxon>
        <taxon>Desulfuribacillales</taxon>
        <taxon>Desulfuribacillaceae</taxon>
        <taxon>Desulfuribacillus</taxon>
    </lineage>
</organism>
<dbReference type="PROSITE" id="PS51163">
    <property type="entry name" value="YRDC"/>
    <property type="match status" value="1"/>
</dbReference>
<dbReference type="STRING" id="1390249.BHU72_04890"/>
<feature type="binding site" evidence="14">
    <location>
        <position position="165"/>
    </location>
    <ligand>
        <name>ATP</name>
        <dbReference type="ChEBI" id="CHEBI:30616"/>
    </ligand>
</feature>
<keyword evidence="6 13" id="KW-0808">Transferase</keyword>
<dbReference type="GO" id="GO:0005737">
    <property type="term" value="C:cytoplasm"/>
    <property type="evidence" value="ECO:0007669"/>
    <property type="project" value="UniProtKB-SubCell"/>
</dbReference>
<feature type="binding site" evidence="14">
    <location>
        <position position="66"/>
    </location>
    <ligand>
        <name>ATP</name>
        <dbReference type="ChEBI" id="CHEBI:30616"/>
    </ligand>
</feature>
<comment type="caution">
    <text evidence="16">The sequence shown here is derived from an EMBL/GenBank/DDBJ whole genome shotgun (WGS) entry which is preliminary data.</text>
</comment>
<feature type="binding site" evidence="14">
    <location>
        <position position="75"/>
    </location>
    <ligand>
        <name>L-threonine</name>
        <dbReference type="ChEBI" id="CHEBI:57926"/>
    </ligand>
</feature>
<dbReference type="NCBIfam" id="TIGR00057">
    <property type="entry name" value="L-threonylcarbamoyladenylate synthase"/>
    <property type="match status" value="1"/>
</dbReference>
<dbReference type="InterPro" id="IPR050156">
    <property type="entry name" value="TC-AMP_synthase_SUA5"/>
</dbReference>
<reference evidence="16 17" key="1">
    <citation type="submission" date="2016-09" db="EMBL/GenBank/DDBJ databases">
        <title>Desulfuribacillus arsenicus sp. nov., an obligately anaerobic, dissimilatory arsenic- and antimonate-reducing bacterium isolated from anoxic sediments.</title>
        <authorList>
            <person name="Abin C.A."/>
            <person name="Hollibaugh J.T."/>
        </authorList>
    </citation>
    <scope>NUCLEOTIDE SEQUENCE [LARGE SCALE GENOMIC DNA]</scope>
    <source>
        <strain evidence="16 17">MLFW-2</strain>
    </source>
</reference>
<accession>A0A1E5L622</accession>
<evidence type="ECO:0000256" key="13">
    <source>
        <dbReference type="PIRNR" id="PIRNR004930"/>
    </source>
</evidence>
<evidence type="ECO:0000256" key="9">
    <source>
        <dbReference type="ARBA" id="ARBA00022741"/>
    </source>
</evidence>
<dbReference type="Pfam" id="PF01300">
    <property type="entry name" value="Sua5_yciO_yrdC"/>
    <property type="match status" value="1"/>
</dbReference>
<dbReference type="AlphaFoldDB" id="A0A1E5L622"/>
<keyword evidence="10 13" id="KW-0067">ATP-binding</keyword>
<dbReference type="InterPro" id="IPR010923">
    <property type="entry name" value="T(6)A37_SUA5"/>
</dbReference>
<comment type="similarity">
    <text evidence="2 13">Belongs to the SUA5 family.</text>
</comment>
<feature type="binding site" evidence="14">
    <location>
        <position position="157"/>
    </location>
    <ligand>
        <name>ATP</name>
        <dbReference type="ChEBI" id="CHEBI:30616"/>
    </ligand>
</feature>
<dbReference type="Proteomes" id="UP000095255">
    <property type="component" value="Unassembled WGS sequence"/>
</dbReference>
<keyword evidence="5 13" id="KW-0963">Cytoplasm</keyword>
<comment type="function">
    <text evidence="13">Required for the formation of a threonylcarbamoyl group on adenosine at position 37 (t(6)A37) in tRNAs that read codons beginning with adenine.</text>
</comment>
<evidence type="ECO:0000256" key="5">
    <source>
        <dbReference type="ARBA" id="ARBA00022490"/>
    </source>
</evidence>
<evidence type="ECO:0000256" key="3">
    <source>
        <dbReference type="ARBA" id="ARBA00012584"/>
    </source>
</evidence>
<evidence type="ECO:0000313" key="16">
    <source>
        <dbReference type="EMBL" id="OEH85429.1"/>
    </source>
</evidence>
<dbReference type="SUPFAM" id="SSF55821">
    <property type="entry name" value="YrdC/RibB"/>
    <property type="match status" value="1"/>
</dbReference>
<evidence type="ECO:0000256" key="8">
    <source>
        <dbReference type="ARBA" id="ARBA00022695"/>
    </source>
</evidence>
<dbReference type="PIRSF" id="PIRSF004930">
    <property type="entry name" value="Tln_factor_SUA5"/>
    <property type="match status" value="1"/>
</dbReference>
<evidence type="ECO:0000256" key="7">
    <source>
        <dbReference type="ARBA" id="ARBA00022694"/>
    </source>
</evidence>
<dbReference type="GO" id="GO:0000049">
    <property type="term" value="F:tRNA binding"/>
    <property type="evidence" value="ECO:0007669"/>
    <property type="project" value="TreeGrafter"/>
</dbReference>
<keyword evidence="8 13" id="KW-0548">Nucleotidyltransferase</keyword>
<name>A0A1E5L622_9FIRM</name>
<feature type="binding site" evidence="14">
    <location>
        <position position="135"/>
    </location>
    <ligand>
        <name>L-threonine</name>
        <dbReference type="ChEBI" id="CHEBI:57926"/>
    </ligand>
</feature>
<dbReference type="EC" id="2.7.7.87" evidence="3 13"/>
<dbReference type="GO" id="GO:0061710">
    <property type="term" value="F:L-threonylcarbamoyladenylate synthase"/>
    <property type="evidence" value="ECO:0007669"/>
    <property type="project" value="UniProtKB-EC"/>
</dbReference>
<dbReference type="InterPro" id="IPR006070">
    <property type="entry name" value="Sua5-like_dom"/>
</dbReference>
<dbReference type="GO" id="GO:0005524">
    <property type="term" value="F:ATP binding"/>
    <property type="evidence" value="ECO:0007669"/>
    <property type="project" value="UniProtKB-UniRule"/>
</dbReference>
<evidence type="ECO:0000256" key="14">
    <source>
        <dbReference type="PIRSR" id="PIRSR004930-1"/>
    </source>
</evidence>
<comment type="subcellular location">
    <subcellularLocation>
        <location evidence="1 13">Cytoplasm</location>
    </subcellularLocation>
</comment>
<gene>
    <name evidence="16" type="ORF">BHU72_04890</name>
</gene>
<dbReference type="GO" id="GO:0008033">
    <property type="term" value="P:tRNA processing"/>
    <property type="evidence" value="ECO:0007669"/>
    <property type="project" value="UniProtKB-KW"/>
</dbReference>
<evidence type="ECO:0000256" key="12">
    <source>
        <dbReference type="ARBA" id="ARBA00048366"/>
    </source>
</evidence>
<evidence type="ECO:0000256" key="2">
    <source>
        <dbReference type="ARBA" id="ARBA00007663"/>
    </source>
</evidence>
<feature type="binding site" evidence="14">
    <location>
        <position position="209"/>
    </location>
    <ligand>
        <name>ATP</name>
        <dbReference type="ChEBI" id="CHEBI:30616"/>
    </ligand>
</feature>
<feature type="binding site" evidence="14">
    <location>
        <position position="248"/>
    </location>
    <ligand>
        <name>ATP</name>
        <dbReference type="ChEBI" id="CHEBI:30616"/>
    </ligand>
</feature>
<evidence type="ECO:0000259" key="15">
    <source>
        <dbReference type="PROSITE" id="PS51163"/>
    </source>
</evidence>
<dbReference type="Pfam" id="PF03481">
    <property type="entry name" value="Sua5_C"/>
    <property type="match status" value="1"/>
</dbReference>
<evidence type="ECO:0000256" key="11">
    <source>
        <dbReference type="ARBA" id="ARBA00029774"/>
    </source>
</evidence>